<feature type="region of interest" description="Disordered" evidence="1">
    <location>
        <begin position="1"/>
        <end position="21"/>
    </location>
</feature>
<name>A0A3S4WIN6_9ACTO</name>
<evidence type="ECO:0000313" key="3">
    <source>
        <dbReference type="Proteomes" id="UP000276899"/>
    </source>
</evidence>
<dbReference type="Proteomes" id="UP000276899">
    <property type="component" value="Chromosome"/>
</dbReference>
<sequence length="38" mass="4566">MPGAPEREPLYEPTGNGHERRIRERLEHWQALRAERRA</sequence>
<gene>
    <name evidence="2" type="ORF">NCTC11923_00369</name>
</gene>
<proteinExistence type="predicted"/>
<accession>A0A3S4WIN6</accession>
<keyword evidence="3" id="KW-1185">Reference proteome</keyword>
<organism evidence="2 3">
    <name type="scientific">Actinomyces slackii</name>
    <dbReference type="NCBI Taxonomy" id="52774"/>
    <lineage>
        <taxon>Bacteria</taxon>
        <taxon>Bacillati</taxon>
        <taxon>Actinomycetota</taxon>
        <taxon>Actinomycetes</taxon>
        <taxon>Actinomycetales</taxon>
        <taxon>Actinomycetaceae</taxon>
        <taxon>Actinomyces</taxon>
    </lineage>
</organism>
<protein>
    <submittedName>
        <fullName evidence="2">Uncharacterized protein</fullName>
    </submittedName>
</protein>
<dbReference type="EMBL" id="LR134363">
    <property type="protein sequence ID" value="VEG73760.1"/>
    <property type="molecule type" value="Genomic_DNA"/>
</dbReference>
<evidence type="ECO:0000313" key="2">
    <source>
        <dbReference type="EMBL" id="VEG73760.1"/>
    </source>
</evidence>
<feature type="compositionally biased region" description="Basic and acidic residues" evidence="1">
    <location>
        <begin position="1"/>
        <end position="10"/>
    </location>
</feature>
<dbReference type="AlphaFoldDB" id="A0A3S4WIN6"/>
<dbReference type="KEGG" id="asla:NCTC11923_00369"/>
<reference evidence="2 3" key="1">
    <citation type="submission" date="2018-12" db="EMBL/GenBank/DDBJ databases">
        <authorList>
            <consortium name="Pathogen Informatics"/>
        </authorList>
    </citation>
    <scope>NUCLEOTIDE SEQUENCE [LARGE SCALE GENOMIC DNA]</scope>
    <source>
        <strain evidence="2 3">NCTC11923</strain>
    </source>
</reference>
<evidence type="ECO:0000256" key="1">
    <source>
        <dbReference type="SAM" id="MobiDB-lite"/>
    </source>
</evidence>
<dbReference type="STRING" id="1278298.GCA_000428685_02070"/>